<dbReference type="SUPFAM" id="SSF51905">
    <property type="entry name" value="FAD/NAD(P)-binding domain"/>
    <property type="match status" value="1"/>
</dbReference>
<accession>A0A562QFQ2</accession>
<comment type="similarity">
    <text evidence="1">Belongs to the DadA oxidoreductase family.</text>
</comment>
<evidence type="ECO:0000256" key="2">
    <source>
        <dbReference type="ARBA" id="ARBA00023002"/>
    </source>
</evidence>
<dbReference type="Gene3D" id="3.30.9.10">
    <property type="entry name" value="D-Amino Acid Oxidase, subunit A, domain 2"/>
    <property type="match status" value="2"/>
</dbReference>
<feature type="domain" description="FAD dependent oxidoreductase" evidence="3">
    <location>
        <begin position="42"/>
        <end position="434"/>
    </location>
</feature>
<dbReference type="GO" id="GO:0055130">
    <property type="term" value="P:D-alanine catabolic process"/>
    <property type="evidence" value="ECO:0007669"/>
    <property type="project" value="TreeGrafter"/>
</dbReference>
<evidence type="ECO:0000256" key="1">
    <source>
        <dbReference type="ARBA" id="ARBA00009410"/>
    </source>
</evidence>
<keyword evidence="5" id="KW-1185">Reference proteome</keyword>
<dbReference type="AlphaFoldDB" id="A0A562QFQ2"/>
<keyword evidence="2" id="KW-0560">Oxidoreductase</keyword>
<dbReference type="Proteomes" id="UP000316905">
    <property type="component" value="Unassembled WGS sequence"/>
</dbReference>
<dbReference type="EMBL" id="VLKY01000004">
    <property type="protein sequence ID" value="TWI55578.1"/>
    <property type="molecule type" value="Genomic_DNA"/>
</dbReference>
<dbReference type="GO" id="GO:0005886">
    <property type="term" value="C:plasma membrane"/>
    <property type="evidence" value="ECO:0007669"/>
    <property type="project" value="TreeGrafter"/>
</dbReference>
<dbReference type="PANTHER" id="PTHR13847:SF280">
    <property type="entry name" value="D-AMINO ACID DEHYDROGENASE"/>
    <property type="match status" value="1"/>
</dbReference>
<name>A0A562QFQ2_9PSED</name>
<dbReference type="InterPro" id="IPR036188">
    <property type="entry name" value="FAD/NAD-bd_sf"/>
</dbReference>
<evidence type="ECO:0000313" key="4">
    <source>
        <dbReference type="EMBL" id="TWI55578.1"/>
    </source>
</evidence>
<organism evidence="4 5">
    <name type="scientific">Pseudomonas duriflava</name>
    <dbReference type="NCBI Taxonomy" id="459528"/>
    <lineage>
        <taxon>Bacteria</taxon>
        <taxon>Pseudomonadati</taxon>
        <taxon>Pseudomonadota</taxon>
        <taxon>Gammaproteobacteria</taxon>
        <taxon>Pseudomonadales</taxon>
        <taxon>Pseudomonadaceae</taxon>
        <taxon>Pseudomonas</taxon>
    </lineage>
</organism>
<dbReference type="RefSeq" id="WP_208733616.1">
    <property type="nucleotide sequence ID" value="NZ_VLKY01000004.1"/>
</dbReference>
<evidence type="ECO:0000259" key="3">
    <source>
        <dbReference type="Pfam" id="PF01266"/>
    </source>
</evidence>
<dbReference type="PRINTS" id="PR00420">
    <property type="entry name" value="RNGMNOXGNASE"/>
</dbReference>
<protein>
    <submittedName>
        <fullName evidence="4">Glycine/D-amino acid oxidase-like deaminating enzyme</fullName>
    </submittedName>
</protein>
<dbReference type="InterPro" id="IPR006076">
    <property type="entry name" value="FAD-dep_OxRdtase"/>
</dbReference>
<gene>
    <name evidence="4" type="ORF">IQ22_01504</name>
</gene>
<dbReference type="PANTHER" id="PTHR13847">
    <property type="entry name" value="SARCOSINE DEHYDROGENASE-RELATED"/>
    <property type="match status" value="1"/>
</dbReference>
<dbReference type="Gene3D" id="3.50.50.60">
    <property type="entry name" value="FAD/NAD(P)-binding domain"/>
    <property type="match status" value="2"/>
</dbReference>
<dbReference type="Pfam" id="PF01266">
    <property type="entry name" value="DAO"/>
    <property type="match status" value="1"/>
</dbReference>
<dbReference type="GO" id="GO:0005737">
    <property type="term" value="C:cytoplasm"/>
    <property type="evidence" value="ECO:0007669"/>
    <property type="project" value="TreeGrafter"/>
</dbReference>
<evidence type="ECO:0000313" key="5">
    <source>
        <dbReference type="Proteomes" id="UP000316905"/>
    </source>
</evidence>
<comment type="caution">
    <text evidence="4">The sequence shown here is derived from an EMBL/GenBank/DDBJ whole genome shotgun (WGS) entry which is preliminary data.</text>
</comment>
<dbReference type="GO" id="GO:0008718">
    <property type="term" value="F:D-amino-acid dehydrogenase activity"/>
    <property type="evidence" value="ECO:0007669"/>
    <property type="project" value="TreeGrafter"/>
</dbReference>
<proteinExistence type="inferred from homology"/>
<reference evidence="4 5" key="1">
    <citation type="journal article" date="2015" name="Stand. Genomic Sci.">
        <title>Genomic Encyclopedia of Bacterial and Archaeal Type Strains, Phase III: the genomes of soil and plant-associated and newly described type strains.</title>
        <authorList>
            <person name="Whitman W.B."/>
            <person name="Woyke T."/>
            <person name="Klenk H.P."/>
            <person name="Zhou Y."/>
            <person name="Lilburn T.G."/>
            <person name="Beck B.J."/>
            <person name="De Vos P."/>
            <person name="Vandamme P."/>
            <person name="Eisen J.A."/>
            <person name="Garrity G."/>
            <person name="Hugenholtz P."/>
            <person name="Kyrpides N.C."/>
        </authorList>
    </citation>
    <scope>NUCLEOTIDE SEQUENCE [LARGE SCALE GENOMIC DNA]</scope>
    <source>
        <strain evidence="4 5">CGMCC 1.6858</strain>
    </source>
</reference>
<sequence length="463" mass="50385">MIRFNSGMAFASFNSFCNGAVGMGPQVDPVETDTKHPEQTSVVIIGGGIAGTSAALWLARQGIPTILCEKGHIAGEQSSRNWGWVRKLYRDPREIPLAVEALRLWEGLNEIVEAETGFRRSGILFSAESEAEALDYERWIALARPQNVDVYMVAGRELDALLPSGQTAWKSGIYCPTDGRAEPQKAAPAIARAAQRAGAIILTGCAVRGLERSAGRISAVVTERGRIACEAVVLAGGAWSSRFLKDLGVRLPQLKVRNSVLRTAPLEGGPDCTLWTQQAAFRKRLDGGYTIANGSVNIASLVPDSFRFFMDFLPTLKTEWSSLRLRLDERFRQEWEEGKTVPLDQVSPYERMRVLDPEPDLKQSQAALNELIRQFPVFSQAHIVQHWAGLIDVTPDAVPVISPIDSVPGLIVATGLSGHGFGVGPAVGQLAADLVTGAPPIVDPYAFRFSRFTDGSKPRPMKL</sequence>